<dbReference type="EMBL" id="JBDJNQ010000001">
    <property type="protein sequence ID" value="MEN5376313.1"/>
    <property type="molecule type" value="Genomic_DNA"/>
</dbReference>
<dbReference type="Proteomes" id="UP001409291">
    <property type="component" value="Unassembled WGS sequence"/>
</dbReference>
<organism evidence="1 2">
    <name type="scientific">Sphingobacterium kitahiroshimense</name>
    <dbReference type="NCBI Taxonomy" id="470446"/>
    <lineage>
        <taxon>Bacteria</taxon>
        <taxon>Pseudomonadati</taxon>
        <taxon>Bacteroidota</taxon>
        <taxon>Sphingobacteriia</taxon>
        <taxon>Sphingobacteriales</taxon>
        <taxon>Sphingobacteriaceae</taxon>
        <taxon>Sphingobacterium</taxon>
    </lineage>
</organism>
<proteinExistence type="predicted"/>
<reference evidence="1 2" key="1">
    <citation type="submission" date="2024-04" db="EMBL/GenBank/DDBJ databases">
        <title>WGS of bacteria from Torrens River.</title>
        <authorList>
            <person name="Wyrsch E.R."/>
            <person name="Drigo B."/>
        </authorList>
    </citation>
    <scope>NUCLEOTIDE SEQUENCE [LARGE SCALE GENOMIC DNA]</scope>
    <source>
        <strain evidence="1 2">TWI391</strain>
    </source>
</reference>
<gene>
    <name evidence="1" type="ORF">ABE541_03480</name>
</gene>
<sequence length="64" mass="7480">MKNLELLKEKSTMLSKEQMKGVQGGMKWTKDRSNNVHDARYLDGWLKHRASLSAETILFGHDRY</sequence>
<dbReference type="RefSeq" id="WP_346580605.1">
    <property type="nucleotide sequence ID" value="NZ_JBDJLH010000001.1"/>
</dbReference>
<evidence type="ECO:0000313" key="2">
    <source>
        <dbReference type="Proteomes" id="UP001409291"/>
    </source>
</evidence>
<protein>
    <submittedName>
        <fullName evidence="1">Uncharacterized protein</fullName>
    </submittedName>
</protein>
<name>A0ABV0BQJ5_9SPHI</name>
<evidence type="ECO:0000313" key="1">
    <source>
        <dbReference type="EMBL" id="MEN5376313.1"/>
    </source>
</evidence>
<keyword evidence="2" id="KW-1185">Reference proteome</keyword>
<accession>A0ABV0BQJ5</accession>
<comment type="caution">
    <text evidence="1">The sequence shown here is derived from an EMBL/GenBank/DDBJ whole genome shotgun (WGS) entry which is preliminary data.</text>
</comment>